<gene>
    <name evidence="1" type="ORF">FRZ06_19025</name>
</gene>
<dbReference type="EMBL" id="CP042469">
    <property type="protein sequence ID" value="QOX65295.1"/>
    <property type="molecule type" value="Genomic_DNA"/>
</dbReference>
<evidence type="ECO:0000313" key="2">
    <source>
        <dbReference type="Proteomes" id="UP000594014"/>
    </source>
</evidence>
<accession>A0ACD1AGG1</accession>
<reference evidence="1" key="1">
    <citation type="submission" date="2019-08" db="EMBL/GenBank/DDBJ databases">
        <title>Genome sequence of Clostridiales bacterium MT110.</title>
        <authorList>
            <person name="Cao J."/>
        </authorList>
    </citation>
    <scope>NUCLEOTIDE SEQUENCE</scope>
    <source>
        <strain evidence="1">MT110</strain>
    </source>
</reference>
<sequence>MSLVHTLLFMFRQERALEDMILAANCLKSLEKSTYKTLVIYNQGSMSNEALKTLTSISQLDCRIIGDGFNVGTTIGRQRCFEYIWSILPETEFISELHPDMIFPPNWEDVLVQYLKEHDEPLISCGIVDNQGRMPFLNKAVTLPDSVSSYNDFLAGLCVDQIVPGFTNPCIHVSSILKETGGYNAAFLRGRQCFEDDSMLLGYYYYYGTRRAWHPNINYNSVVYHAVAGQRLAVKDNVKVNYEGLVKQYGAMGLKALSTLHSSPWHKRYFLTRYIENIAAINKP</sequence>
<evidence type="ECO:0000313" key="1">
    <source>
        <dbReference type="EMBL" id="QOX65295.1"/>
    </source>
</evidence>
<organism evidence="1 2">
    <name type="scientific">Anoxybacterium hadale</name>
    <dbReference type="NCBI Taxonomy" id="3408580"/>
    <lineage>
        <taxon>Bacteria</taxon>
        <taxon>Bacillati</taxon>
        <taxon>Bacillota</taxon>
        <taxon>Clostridia</taxon>
        <taxon>Peptostreptococcales</taxon>
        <taxon>Anaerovoracaceae</taxon>
        <taxon>Anoxybacterium</taxon>
    </lineage>
</organism>
<name>A0ACD1AGG1_9FIRM</name>
<keyword evidence="2" id="KW-1185">Reference proteome</keyword>
<protein>
    <submittedName>
        <fullName evidence="1">Uncharacterized protein</fullName>
    </submittedName>
</protein>
<proteinExistence type="predicted"/>
<dbReference type="Proteomes" id="UP000594014">
    <property type="component" value="Chromosome"/>
</dbReference>